<protein>
    <submittedName>
        <fullName evidence="5">PucR family transcriptional regulator</fullName>
    </submittedName>
</protein>
<comment type="caution">
    <text evidence="5">The sequence shown here is derived from an EMBL/GenBank/DDBJ whole genome shotgun (WGS) entry which is preliminary data.</text>
</comment>
<name>A0A540WCP5_9ACTN</name>
<reference evidence="5 6" key="1">
    <citation type="submission" date="2019-06" db="EMBL/GenBank/DDBJ databases">
        <title>Description of Kitasatospora acidophila sp. nov. isolated from pine grove soil, and reclassification of Streptomyces novaecaesareae to Kitasatospora novaeceasareae comb. nov.</title>
        <authorList>
            <person name="Kim M.J."/>
        </authorList>
    </citation>
    <scope>NUCLEOTIDE SEQUENCE [LARGE SCALE GENOMIC DNA]</scope>
    <source>
        <strain evidence="5 6">MMS16-CNU292</strain>
    </source>
</reference>
<dbReference type="InterPro" id="IPR042070">
    <property type="entry name" value="PucR_C-HTH_sf"/>
</dbReference>
<accession>A0A540WCP5</accession>
<feature type="domain" description="PucR C-terminal helix-turn-helix" evidence="3">
    <location>
        <begin position="438"/>
        <end position="496"/>
    </location>
</feature>
<evidence type="ECO:0000259" key="2">
    <source>
        <dbReference type="Pfam" id="PF07905"/>
    </source>
</evidence>
<evidence type="ECO:0000259" key="3">
    <source>
        <dbReference type="Pfam" id="PF13556"/>
    </source>
</evidence>
<evidence type="ECO:0000256" key="1">
    <source>
        <dbReference type="ARBA" id="ARBA00006754"/>
    </source>
</evidence>
<evidence type="ECO:0000313" key="5">
    <source>
        <dbReference type="EMBL" id="TQF06194.1"/>
    </source>
</evidence>
<feature type="domain" description="Purine catabolism PurC-like" evidence="2">
    <location>
        <begin position="8"/>
        <end position="123"/>
    </location>
</feature>
<dbReference type="RefSeq" id="WP_141636639.1">
    <property type="nucleotide sequence ID" value="NZ_VIGB01000003.1"/>
</dbReference>
<dbReference type="Pfam" id="PF13556">
    <property type="entry name" value="HTH_30"/>
    <property type="match status" value="1"/>
</dbReference>
<dbReference type="InterPro" id="IPR012914">
    <property type="entry name" value="PucR_dom"/>
</dbReference>
<gene>
    <name evidence="5" type="ORF">E6W39_33220</name>
</gene>
<dbReference type="Proteomes" id="UP000319103">
    <property type="component" value="Unassembled WGS sequence"/>
</dbReference>
<organism evidence="5 6">
    <name type="scientific">Kitasatospora acidiphila</name>
    <dbReference type="NCBI Taxonomy" id="2567942"/>
    <lineage>
        <taxon>Bacteria</taxon>
        <taxon>Bacillati</taxon>
        <taxon>Actinomycetota</taxon>
        <taxon>Actinomycetes</taxon>
        <taxon>Kitasatosporales</taxon>
        <taxon>Streptomycetaceae</taxon>
        <taxon>Kitasatospora</taxon>
    </lineage>
</organism>
<dbReference type="EMBL" id="VIGB01000003">
    <property type="protein sequence ID" value="TQF06194.1"/>
    <property type="molecule type" value="Genomic_DNA"/>
</dbReference>
<comment type="similarity">
    <text evidence="1">Belongs to the CdaR family.</text>
</comment>
<keyword evidence="6" id="KW-1185">Reference proteome</keyword>
<evidence type="ECO:0000259" key="4">
    <source>
        <dbReference type="Pfam" id="PF17853"/>
    </source>
</evidence>
<sequence>MPMSLRGLLQDNGLGLRLRTGAAGADRIVRWVAVTELADPTPWMTGGELILTTGLRQRTTAAQTAFVQRVAAAGASGIGFGTGLSHTAVPRATVAEAERQGLAVLEVPYETPFIAISRLVAERLAAEDHSAQRRLVDQHDLLVQALLSGGGLTALLRILRRCSGAEAAVIDRHGTVLAAAPERADALVEEVRAAGLEPAGDPGRGGPLCLPVLVDGAVTGFLCLRAAGDAADVLPYAVRLIGLELARRQARLAGRRELVGQVLEDVVRDVIAPAAAERRLAALGLDVKAAHRVVLGCLAADAPGSEEGRRLARLPWTTTGRPGSPEPVLTAVVNRYLVAVLPQTTPVDEPARRIGTALSALDARASVGIGGCYRGVDGLRWSWFEAQAALAKGPGIHGGDPLDLPRLLLAHPDLPLKQLGAEVLRPLTEFDDDRHGDLVLTLRAYLAADCSVQAVADQLYVHRNTVRYWLDQIERLTGRSLQSLQDRFHLWLALLAAYPDGGRSAPA</sequence>
<dbReference type="AlphaFoldDB" id="A0A540WCP5"/>
<proteinExistence type="inferred from homology"/>
<dbReference type="Pfam" id="PF17853">
    <property type="entry name" value="GGDEF_2"/>
    <property type="match status" value="1"/>
</dbReference>
<dbReference type="PANTHER" id="PTHR33744">
    <property type="entry name" value="CARBOHYDRATE DIACID REGULATOR"/>
    <property type="match status" value="1"/>
</dbReference>
<dbReference type="InterPro" id="IPR025736">
    <property type="entry name" value="PucR_C-HTH_dom"/>
</dbReference>
<dbReference type="InterPro" id="IPR051448">
    <property type="entry name" value="CdaR-like_regulators"/>
</dbReference>
<dbReference type="Pfam" id="PF07905">
    <property type="entry name" value="PucR"/>
    <property type="match status" value="1"/>
</dbReference>
<evidence type="ECO:0000313" key="6">
    <source>
        <dbReference type="Proteomes" id="UP000319103"/>
    </source>
</evidence>
<dbReference type="OrthoDB" id="3196285at2"/>
<dbReference type="Gene3D" id="1.10.10.2840">
    <property type="entry name" value="PucR C-terminal helix-turn-helix domain"/>
    <property type="match status" value="1"/>
</dbReference>
<feature type="domain" description="CdaR GGDEF-like" evidence="4">
    <location>
        <begin position="274"/>
        <end position="390"/>
    </location>
</feature>
<dbReference type="InterPro" id="IPR041522">
    <property type="entry name" value="CdaR_GGDEF"/>
</dbReference>
<dbReference type="PANTHER" id="PTHR33744:SF1">
    <property type="entry name" value="DNA-BINDING TRANSCRIPTIONAL ACTIVATOR ADER"/>
    <property type="match status" value="1"/>
</dbReference>